<feature type="region of interest" description="Disordered" evidence="6">
    <location>
        <begin position="100"/>
        <end position="147"/>
    </location>
</feature>
<proteinExistence type="inferred from homology"/>
<keyword evidence="2" id="KW-1003">Cell membrane</keyword>
<organism evidence="9">
    <name type="scientific">Setaria italica</name>
    <name type="common">Foxtail millet</name>
    <name type="synonym">Panicum italicum</name>
    <dbReference type="NCBI Taxonomy" id="4555"/>
    <lineage>
        <taxon>Eukaryota</taxon>
        <taxon>Viridiplantae</taxon>
        <taxon>Streptophyta</taxon>
        <taxon>Embryophyta</taxon>
        <taxon>Tracheophyta</taxon>
        <taxon>Spermatophyta</taxon>
        <taxon>Magnoliopsida</taxon>
        <taxon>Liliopsida</taxon>
        <taxon>Poales</taxon>
        <taxon>Poaceae</taxon>
        <taxon>PACMAD clade</taxon>
        <taxon>Panicoideae</taxon>
        <taxon>Panicodae</taxon>
        <taxon>Paniceae</taxon>
        <taxon>Cenchrinae</taxon>
        <taxon>Setaria</taxon>
    </lineage>
</organism>
<dbReference type="Gene3D" id="2.60.40.790">
    <property type="match status" value="1"/>
</dbReference>
<evidence type="ECO:0000256" key="2">
    <source>
        <dbReference type="ARBA" id="ARBA00022475"/>
    </source>
</evidence>
<protein>
    <recommendedName>
        <fullName evidence="8">SHSP domain-containing protein</fullName>
    </recommendedName>
</protein>
<feature type="domain" description="SHSP" evidence="8">
    <location>
        <begin position="12"/>
        <end position="123"/>
    </location>
</feature>
<sequence>MDRSTGGALDDRTFEDYDPAVEWSHAADADTFTVSLPGFNKEELRVLVDNHGYLQVRGQRPAAVGGSDWIRFQKRLKLPDNCNIDGIRSKFANETLTVTLPKMTHPSPPDGYAPEPAPTMQEENEDEDDDGEEEKEEGEEGTVGKVDAGGRRPIRWLLATVAAVLFVGITGYVVWRKLSERN</sequence>
<dbReference type="PANTHER" id="PTHR43670:SF64">
    <property type="entry name" value="SHSP DOMAIN-CONTAINING PROTEIN"/>
    <property type="match status" value="1"/>
</dbReference>
<dbReference type="GO" id="GO:0005886">
    <property type="term" value="C:plasma membrane"/>
    <property type="evidence" value="ECO:0007669"/>
    <property type="project" value="UniProtKB-SubCell"/>
</dbReference>
<comment type="similarity">
    <text evidence="4 5">Belongs to the small heat shock protein (HSP20) family.</text>
</comment>
<gene>
    <name evidence="9" type="ORF">SETIT_9G151000v2</name>
</gene>
<feature type="compositionally biased region" description="Acidic residues" evidence="6">
    <location>
        <begin position="122"/>
        <end position="140"/>
    </location>
</feature>
<feature type="transmembrane region" description="Helical" evidence="7">
    <location>
        <begin position="156"/>
        <end position="175"/>
    </location>
</feature>
<evidence type="ECO:0000256" key="5">
    <source>
        <dbReference type="RuleBase" id="RU003616"/>
    </source>
</evidence>
<feature type="compositionally biased region" description="Pro residues" evidence="6">
    <location>
        <begin position="106"/>
        <end position="117"/>
    </location>
</feature>
<reference evidence="9" key="2">
    <citation type="submission" date="2015-07" db="EMBL/GenBank/DDBJ databases">
        <authorList>
            <person name="Noorani M."/>
        </authorList>
    </citation>
    <scope>NUCLEOTIDE SEQUENCE</scope>
    <source>
        <strain evidence="9">Yugu1</strain>
    </source>
</reference>
<evidence type="ECO:0000259" key="8">
    <source>
        <dbReference type="PROSITE" id="PS01031"/>
    </source>
</evidence>
<dbReference type="PROSITE" id="PS01031">
    <property type="entry name" value="SHSP"/>
    <property type="match status" value="1"/>
</dbReference>
<dbReference type="SUPFAM" id="SSF49764">
    <property type="entry name" value="HSP20-like chaperones"/>
    <property type="match status" value="1"/>
</dbReference>
<keyword evidence="3" id="KW-0611">Plant defense</keyword>
<evidence type="ECO:0000256" key="7">
    <source>
        <dbReference type="SAM" id="Phobius"/>
    </source>
</evidence>
<comment type="subcellular location">
    <subcellularLocation>
        <location evidence="1">Cell membrane</location>
        <topology evidence="1">Single-pass membrane protein</topology>
    </subcellularLocation>
</comment>
<evidence type="ECO:0000256" key="1">
    <source>
        <dbReference type="ARBA" id="ARBA00004162"/>
    </source>
</evidence>
<keyword evidence="7" id="KW-0812">Transmembrane</keyword>
<evidence type="ECO:0000256" key="4">
    <source>
        <dbReference type="PROSITE-ProRule" id="PRU00285"/>
    </source>
</evidence>
<reference evidence="9" key="1">
    <citation type="journal article" date="2012" name="Nat. Biotechnol.">
        <title>Reference genome sequence of the model plant Setaria.</title>
        <authorList>
            <person name="Bennetzen J.L."/>
            <person name="Schmutz J."/>
            <person name="Wang H."/>
            <person name="Percifield R."/>
            <person name="Hawkins J."/>
            <person name="Pontaroli A.C."/>
            <person name="Estep M."/>
            <person name="Feng L."/>
            <person name="Vaughn J.N."/>
            <person name="Grimwood J."/>
            <person name="Jenkins J."/>
            <person name="Barry K."/>
            <person name="Lindquist E."/>
            <person name="Hellsten U."/>
            <person name="Deshpande S."/>
            <person name="Wang X."/>
            <person name="Wu X."/>
            <person name="Mitros T."/>
            <person name="Triplett J."/>
            <person name="Yang X."/>
            <person name="Ye C.Y."/>
            <person name="Mauro-Herrera M."/>
            <person name="Wang L."/>
            <person name="Li P."/>
            <person name="Sharma M."/>
            <person name="Sharma R."/>
            <person name="Ronald P.C."/>
            <person name="Panaud O."/>
            <person name="Kellogg E.A."/>
            <person name="Brutnell T.P."/>
            <person name="Doust A.N."/>
            <person name="Tuskan G.A."/>
            <person name="Rokhsar D."/>
            <person name="Devos K.M."/>
        </authorList>
    </citation>
    <scope>NUCLEOTIDE SEQUENCE [LARGE SCALE GENOMIC DNA]</scope>
    <source>
        <strain evidence="9">Yugu1</strain>
    </source>
</reference>
<dbReference type="InterPro" id="IPR002068">
    <property type="entry name" value="A-crystallin/Hsp20_dom"/>
</dbReference>
<keyword evidence="7" id="KW-0472">Membrane</keyword>
<dbReference type="Pfam" id="PF00011">
    <property type="entry name" value="HSP20"/>
    <property type="match status" value="1"/>
</dbReference>
<evidence type="ECO:0000256" key="6">
    <source>
        <dbReference type="SAM" id="MobiDB-lite"/>
    </source>
</evidence>
<accession>A0A368SGX9</accession>
<dbReference type="EMBL" id="CM003536">
    <property type="protein sequence ID" value="RCV41614.1"/>
    <property type="molecule type" value="Genomic_DNA"/>
</dbReference>
<keyword evidence="7" id="KW-1133">Transmembrane helix</keyword>
<evidence type="ECO:0000256" key="3">
    <source>
        <dbReference type="ARBA" id="ARBA00022821"/>
    </source>
</evidence>
<dbReference type="GO" id="GO:0006952">
    <property type="term" value="P:defense response"/>
    <property type="evidence" value="ECO:0007669"/>
    <property type="project" value="UniProtKB-KW"/>
</dbReference>
<dbReference type="PANTHER" id="PTHR43670">
    <property type="entry name" value="HEAT SHOCK PROTEIN 26"/>
    <property type="match status" value="1"/>
</dbReference>
<dbReference type="OrthoDB" id="1431247at2759"/>
<dbReference type="InterPro" id="IPR008978">
    <property type="entry name" value="HSP20-like_chaperone"/>
</dbReference>
<dbReference type="AlphaFoldDB" id="A0A368SGX9"/>
<evidence type="ECO:0000313" key="9">
    <source>
        <dbReference type="EMBL" id="RCV41614.1"/>
    </source>
</evidence>
<name>A0A368SGX9_SETIT</name>